<sequence>MQDLNITDDVVVKYQKLTDDKNVFHKISYIDFYKKMNNGEDSLIYLGRPTCPICVKFLPMLHDILTTKNMRVAYFNVDNFFKDNSSDKASYINFFQELNISQLPSLIFTNGNMDYKRLSIYTIKTPINAWITAINDELISKHSKQSSTN</sequence>
<dbReference type="InterPro" id="IPR036249">
    <property type="entry name" value="Thioredoxin-like_sf"/>
</dbReference>
<organism evidence="1">
    <name type="scientific">Leuconostoc carnosum</name>
    <dbReference type="NCBI Taxonomy" id="1252"/>
    <lineage>
        <taxon>Bacteria</taxon>
        <taxon>Bacillati</taxon>
        <taxon>Bacillota</taxon>
        <taxon>Bacilli</taxon>
        <taxon>Lactobacillales</taxon>
        <taxon>Lactobacillaceae</taxon>
        <taxon>Leuconostoc</taxon>
    </lineage>
</organism>
<name>I6VW48_LEUCA</name>
<dbReference type="CDD" id="cd02947">
    <property type="entry name" value="TRX_family"/>
    <property type="match status" value="1"/>
</dbReference>
<dbReference type="RefSeq" id="WP_032495410.1">
    <property type="nucleotide sequence ID" value="NZ_CP054420.1"/>
</dbReference>
<geneLocation type="plasmid" evidence="1">
    <name>pLC4010-1</name>
</geneLocation>
<proteinExistence type="predicted"/>
<dbReference type="SUPFAM" id="SSF52833">
    <property type="entry name" value="Thioredoxin-like"/>
    <property type="match status" value="1"/>
</dbReference>
<protein>
    <submittedName>
        <fullName evidence="1">LecX</fullName>
    </submittedName>
</protein>
<dbReference type="Gene3D" id="3.40.30.10">
    <property type="entry name" value="Glutaredoxin"/>
    <property type="match status" value="1"/>
</dbReference>
<reference evidence="1" key="1">
    <citation type="journal article" date="2013" name="Appl. Microbiol. Biotechnol.">
        <title>Genetic characterisation and heterologous expression of leucocin C, a class IIa bacteriocin from Leuconostoc carnosum 4010.</title>
        <authorList>
            <person name="Wan X."/>
            <person name="Li R."/>
            <person name="Saris P.E.J."/>
            <person name="Takala T.M."/>
        </authorList>
    </citation>
    <scope>NUCLEOTIDE SEQUENCE</scope>
    <source>
        <strain evidence="1">4010</strain>
        <plasmid evidence="1">pLC4010-1</plasmid>
    </source>
</reference>
<dbReference type="AlphaFoldDB" id="I6VW48"/>
<dbReference type="InterPro" id="IPR046698">
    <property type="entry name" value="PedC-like"/>
</dbReference>
<accession>I6VW48</accession>
<dbReference type="EMBL" id="JQ061256">
    <property type="protein sequence ID" value="AFN21555.1"/>
    <property type="molecule type" value="Genomic_DNA"/>
</dbReference>
<dbReference type="Pfam" id="PF20207">
    <property type="entry name" value="DUF6568"/>
    <property type="match status" value="1"/>
</dbReference>
<keyword evidence="1" id="KW-0614">Plasmid</keyword>
<evidence type="ECO:0000313" key="1">
    <source>
        <dbReference type="EMBL" id="AFN21555.1"/>
    </source>
</evidence>
<gene>
    <name evidence="1" type="primary">lecX</name>
</gene>